<feature type="compositionally biased region" description="Polar residues" evidence="1">
    <location>
        <begin position="646"/>
        <end position="656"/>
    </location>
</feature>
<protein>
    <submittedName>
        <fullName evidence="2">Uncharacterized protein</fullName>
    </submittedName>
</protein>
<evidence type="ECO:0000256" key="1">
    <source>
        <dbReference type="SAM" id="MobiDB-lite"/>
    </source>
</evidence>
<feature type="compositionally biased region" description="Basic and acidic residues" evidence="1">
    <location>
        <begin position="319"/>
        <end position="328"/>
    </location>
</feature>
<gene>
    <name evidence="2" type="ORF">PAXINDRAFT_20806</name>
</gene>
<feature type="compositionally biased region" description="Basic and acidic residues" evidence="1">
    <location>
        <begin position="563"/>
        <end position="613"/>
    </location>
</feature>
<sequence>RKREPKRQGRVEKRPGVGEEGRESRGRDDEKAAAATGPGKGATDHTADGVSLVKPTSSLPRAQVDSPLHHHNSQSPPQSHITPILLFEQTAPASRRSTHQRSRNGHVPRIETRRTREDVEWSRRGAESSNRGSREPDDEDGEDVDVHRADVEPQQPQTVGQTAVDDEAADTTDPHANSAGPAVPVGTMNEPSNGIDEGEKGGEEDEKGEWASGIETPSSNDDGGDEDVRHAYVVPTSTLPPPYHALPPPPDERRPPSVPLEGEMTGKQSSGHADEAATHLERPPDESTTQLPGRTPYDQTSNGEGRGEAVNGDDEVEVEGSKDDDRKASNGVDGWQRQNDEASRDEGSREVDREVEGSRENTEEGREVEERTNEGEEGRTSVQARSTTNVDGHGQYTPNERDSPRTPPEPPPAFHPPSSPSSPNHPERPCNVDDTKSNKTPARRRADAVHDPGGETKKPPSVRLEGESGRRSSLHVETDDVETDDLKTCKTAAQRMCADALHDPGGQTDSPDSVPPSVRLEGERNRRTSLNVEVDDVETDDDHAEDDDHTQPPSRHPVGTTDGDERRPSEPTEPPDEKEGDRGVDGESSRVEGVEGVESKTSRRVDKPGGKGDEGDDEESRSREVEDKAGGQSDDEDGHRDGRTIDTGSPTSGTSHDSLRVETGALADNEAGQQCNGKPNVSTNSPGPSTPFPYTTKRPTHIANPPRRRGRLKTLSTNVSRTRAYGLRTKSDGHADHLPVQSDATETVRSYRGSVPKPPRSRSEGIEARTSTPHTVDTTIHTRELPYRVITPA</sequence>
<feature type="compositionally biased region" description="Basic and acidic residues" evidence="1">
    <location>
        <begin position="1"/>
        <end position="32"/>
    </location>
</feature>
<accession>A0A0C9T396</accession>
<dbReference type="OrthoDB" id="2712443at2759"/>
<evidence type="ECO:0000313" key="2">
    <source>
        <dbReference type="EMBL" id="KIJ05973.1"/>
    </source>
</evidence>
<feature type="compositionally biased region" description="Pro residues" evidence="1">
    <location>
        <begin position="405"/>
        <end position="420"/>
    </location>
</feature>
<feature type="non-terminal residue" evidence="2">
    <location>
        <position position="1"/>
    </location>
</feature>
<proteinExistence type="predicted"/>
<name>A0A0C9T396_PAXIN</name>
<keyword evidence="3" id="KW-1185">Reference proteome</keyword>
<feature type="compositionally biased region" description="Basic and acidic residues" evidence="1">
    <location>
        <begin position="272"/>
        <end position="285"/>
    </location>
</feature>
<feature type="region of interest" description="Disordered" evidence="1">
    <location>
        <begin position="1"/>
        <end position="777"/>
    </location>
</feature>
<organism evidence="2 3">
    <name type="scientific">Paxillus involutus ATCC 200175</name>
    <dbReference type="NCBI Taxonomy" id="664439"/>
    <lineage>
        <taxon>Eukaryota</taxon>
        <taxon>Fungi</taxon>
        <taxon>Dikarya</taxon>
        <taxon>Basidiomycota</taxon>
        <taxon>Agaricomycotina</taxon>
        <taxon>Agaricomycetes</taxon>
        <taxon>Agaricomycetidae</taxon>
        <taxon>Boletales</taxon>
        <taxon>Paxilineae</taxon>
        <taxon>Paxillaceae</taxon>
        <taxon>Paxillus</taxon>
    </lineage>
</organism>
<feature type="compositionally biased region" description="Basic and acidic residues" evidence="1">
    <location>
        <begin position="444"/>
        <end position="488"/>
    </location>
</feature>
<feature type="compositionally biased region" description="Basic and acidic residues" evidence="1">
    <location>
        <begin position="425"/>
        <end position="437"/>
    </location>
</feature>
<dbReference type="HOGENOM" id="CLU_007654_2_0_1"/>
<dbReference type="AlphaFoldDB" id="A0A0C9T396"/>
<feature type="compositionally biased region" description="Basic and acidic residues" evidence="1">
    <location>
        <begin position="620"/>
        <end position="629"/>
    </location>
</feature>
<feature type="compositionally biased region" description="Acidic residues" evidence="1">
    <location>
        <begin position="533"/>
        <end position="548"/>
    </location>
</feature>
<feature type="compositionally biased region" description="Basic and acidic residues" evidence="1">
    <location>
        <begin position="108"/>
        <end position="126"/>
    </location>
</feature>
<feature type="compositionally biased region" description="Basic and acidic residues" evidence="1">
    <location>
        <begin position="338"/>
        <end position="379"/>
    </location>
</feature>
<reference evidence="3" key="2">
    <citation type="submission" date="2015-01" db="EMBL/GenBank/DDBJ databases">
        <title>Evolutionary Origins and Diversification of the Mycorrhizal Mutualists.</title>
        <authorList>
            <consortium name="DOE Joint Genome Institute"/>
            <consortium name="Mycorrhizal Genomics Consortium"/>
            <person name="Kohler A."/>
            <person name="Kuo A."/>
            <person name="Nagy L.G."/>
            <person name="Floudas D."/>
            <person name="Copeland A."/>
            <person name="Barry K.W."/>
            <person name="Cichocki N."/>
            <person name="Veneault-Fourrey C."/>
            <person name="LaButti K."/>
            <person name="Lindquist E.A."/>
            <person name="Lipzen A."/>
            <person name="Lundell T."/>
            <person name="Morin E."/>
            <person name="Murat C."/>
            <person name="Riley R."/>
            <person name="Ohm R."/>
            <person name="Sun H."/>
            <person name="Tunlid A."/>
            <person name="Henrissat B."/>
            <person name="Grigoriev I.V."/>
            <person name="Hibbett D.S."/>
            <person name="Martin F."/>
        </authorList>
    </citation>
    <scope>NUCLEOTIDE SEQUENCE [LARGE SCALE GENOMIC DNA]</scope>
    <source>
        <strain evidence="3">ATCC 200175</strain>
    </source>
</reference>
<feature type="compositionally biased region" description="Polar residues" evidence="1">
    <location>
        <begin position="381"/>
        <end position="390"/>
    </location>
</feature>
<feature type="compositionally biased region" description="Basic residues" evidence="1">
    <location>
        <begin position="96"/>
        <end position="106"/>
    </location>
</feature>
<dbReference type="Proteomes" id="UP000053647">
    <property type="component" value="Unassembled WGS sequence"/>
</dbReference>
<feature type="compositionally biased region" description="Polar residues" evidence="1">
    <location>
        <begin position="286"/>
        <end position="303"/>
    </location>
</feature>
<reference evidence="2 3" key="1">
    <citation type="submission" date="2014-06" db="EMBL/GenBank/DDBJ databases">
        <authorList>
            <consortium name="DOE Joint Genome Institute"/>
            <person name="Kuo A."/>
            <person name="Kohler A."/>
            <person name="Nagy L.G."/>
            <person name="Floudas D."/>
            <person name="Copeland A."/>
            <person name="Barry K.W."/>
            <person name="Cichocki N."/>
            <person name="Veneault-Fourrey C."/>
            <person name="LaButti K."/>
            <person name="Lindquist E.A."/>
            <person name="Lipzen A."/>
            <person name="Lundell T."/>
            <person name="Morin E."/>
            <person name="Murat C."/>
            <person name="Sun H."/>
            <person name="Tunlid A."/>
            <person name="Henrissat B."/>
            <person name="Grigoriev I.V."/>
            <person name="Hibbett D.S."/>
            <person name="Martin F."/>
            <person name="Nordberg H.P."/>
            <person name="Cantor M.N."/>
            <person name="Hua S.X."/>
        </authorList>
    </citation>
    <scope>NUCLEOTIDE SEQUENCE [LARGE SCALE GENOMIC DNA]</scope>
    <source>
        <strain evidence="2 3">ATCC 200175</strain>
    </source>
</reference>
<dbReference type="EMBL" id="KN820592">
    <property type="protein sequence ID" value="KIJ05973.1"/>
    <property type="molecule type" value="Genomic_DNA"/>
</dbReference>
<feature type="compositionally biased region" description="Pro residues" evidence="1">
    <location>
        <begin position="238"/>
        <end position="249"/>
    </location>
</feature>
<feature type="compositionally biased region" description="Polar residues" evidence="1">
    <location>
        <begin position="671"/>
        <end position="687"/>
    </location>
</feature>
<evidence type="ECO:0000313" key="3">
    <source>
        <dbReference type="Proteomes" id="UP000053647"/>
    </source>
</evidence>